<feature type="chain" id="PRO_5019131852" evidence="2">
    <location>
        <begin position="26"/>
        <end position="201"/>
    </location>
</feature>
<keyword evidence="1" id="KW-1133">Transmembrane helix</keyword>
<feature type="signal peptide" evidence="2">
    <location>
        <begin position="1"/>
        <end position="25"/>
    </location>
</feature>
<keyword evidence="1" id="KW-0472">Membrane</keyword>
<dbReference type="Gene3D" id="1.20.1250.10">
    <property type="match status" value="1"/>
</dbReference>
<dbReference type="EMBL" id="BEZZ01000589">
    <property type="protein sequence ID" value="GCC34339.1"/>
    <property type="molecule type" value="Genomic_DNA"/>
</dbReference>
<dbReference type="Proteomes" id="UP000287033">
    <property type="component" value="Unassembled WGS sequence"/>
</dbReference>
<evidence type="ECO:0000256" key="1">
    <source>
        <dbReference type="SAM" id="Phobius"/>
    </source>
</evidence>
<evidence type="ECO:0000256" key="2">
    <source>
        <dbReference type="SAM" id="SignalP"/>
    </source>
</evidence>
<protein>
    <submittedName>
        <fullName evidence="3">Uncharacterized protein</fullName>
    </submittedName>
</protein>
<reference evidence="3 4" key="1">
    <citation type="journal article" date="2018" name="Nat. Ecol. Evol.">
        <title>Shark genomes provide insights into elasmobranch evolution and the origin of vertebrates.</title>
        <authorList>
            <person name="Hara Y"/>
            <person name="Yamaguchi K"/>
            <person name="Onimaru K"/>
            <person name="Kadota M"/>
            <person name="Koyanagi M"/>
            <person name="Keeley SD"/>
            <person name="Tatsumi K"/>
            <person name="Tanaka K"/>
            <person name="Motone F"/>
            <person name="Kageyama Y"/>
            <person name="Nozu R"/>
            <person name="Adachi N"/>
            <person name="Nishimura O"/>
            <person name="Nakagawa R"/>
            <person name="Tanegashima C"/>
            <person name="Kiyatake I"/>
            <person name="Matsumoto R"/>
            <person name="Murakumo K"/>
            <person name="Nishida K"/>
            <person name="Terakita A"/>
            <person name="Kuratani S"/>
            <person name="Sato K"/>
            <person name="Hyodo S Kuraku.S."/>
        </authorList>
    </citation>
    <scope>NUCLEOTIDE SEQUENCE [LARGE SCALE GENOMIC DNA]</scope>
</reference>
<dbReference type="InterPro" id="IPR009079">
    <property type="entry name" value="4_helix_cytokine-like_core"/>
</dbReference>
<feature type="transmembrane region" description="Helical" evidence="1">
    <location>
        <begin position="147"/>
        <end position="167"/>
    </location>
</feature>
<evidence type="ECO:0000313" key="3">
    <source>
        <dbReference type="EMBL" id="GCC34339.1"/>
    </source>
</evidence>
<keyword evidence="2" id="KW-0732">Signal</keyword>
<evidence type="ECO:0000313" key="4">
    <source>
        <dbReference type="Proteomes" id="UP000287033"/>
    </source>
</evidence>
<dbReference type="OrthoDB" id="9949564at2759"/>
<gene>
    <name evidence="3" type="ORF">chiPu_0012812</name>
</gene>
<accession>A0A401SVB1</accession>
<organism evidence="3 4">
    <name type="scientific">Chiloscyllium punctatum</name>
    <name type="common">Brownbanded bambooshark</name>
    <name type="synonym">Hemiscyllium punctatum</name>
    <dbReference type="NCBI Taxonomy" id="137246"/>
    <lineage>
        <taxon>Eukaryota</taxon>
        <taxon>Metazoa</taxon>
        <taxon>Chordata</taxon>
        <taxon>Craniata</taxon>
        <taxon>Vertebrata</taxon>
        <taxon>Chondrichthyes</taxon>
        <taxon>Elasmobranchii</taxon>
        <taxon>Galeomorphii</taxon>
        <taxon>Galeoidea</taxon>
        <taxon>Orectolobiformes</taxon>
        <taxon>Hemiscylliidae</taxon>
        <taxon>Chiloscyllium</taxon>
    </lineage>
</organism>
<comment type="caution">
    <text evidence="3">The sequence shown here is derived from an EMBL/GenBank/DDBJ whole genome shotgun (WGS) entry which is preliminary data.</text>
</comment>
<name>A0A401SVB1_CHIPU</name>
<keyword evidence="1" id="KW-0812">Transmembrane</keyword>
<keyword evidence="4" id="KW-1185">Reference proteome</keyword>
<sequence>MRCYILYRKALCCLSLLVFLPVIATEKWCNSPDDFKWLTEQIQIKINNLNDNLLPSMIKYNTFTNVKTAVLTDRCFIIVTAEQLNNSLQLLMSHFKTNSSNYNLTQQVVTFLNILHTHCSDETLSKPTDAAGKASLHEDKQHTNTHLFQYLFIGTAVALVLTLSALVHSHFKIKRLKQRLWNKDLEDHDTETSTSFLTTEI</sequence>
<dbReference type="AlphaFoldDB" id="A0A401SVB1"/>
<proteinExistence type="predicted"/>